<reference evidence="1" key="1">
    <citation type="submission" date="2014-09" db="EMBL/GenBank/DDBJ databases">
        <authorList>
            <person name="Magalhaes I.L.F."/>
            <person name="Oliveira U."/>
            <person name="Santos F.R."/>
            <person name="Vidigal T.H.D.A."/>
            <person name="Brescovit A.D."/>
            <person name="Santos A.J."/>
        </authorList>
    </citation>
    <scope>NUCLEOTIDE SEQUENCE</scope>
    <source>
        <tissue evidence="1">Shoot tissue taken approximately 20 cm above the soil surface</tissue>
    </source>
</reference>
<evidence type="ECO:0000313" key="1">
    <source>
        <dbReference type="EMBL" id="JAD68645.1"/>
    </source>
</evidence>
<name>A0A0A9C5J2_ARUDO</name>
<accession>A0A0A9C5J2</accession>
<sequence>MLNRGEAHLSSTHENKLNIVERNHYKPVFKYF</sequence>
<organism evidence="1">
    <name type="scientific">Arundo donax</name>
    <name type="common">Giant reed</name>
    <name type="synonym">Donax arundinaceus</name>
    <dbReference type="NCBI Taxonomy" id="35708"/>
    <lineage>
        <taxon>Eukaryota</taxon>
        <taxon>Viridiplantae</taxon>
        <taxon>Streptophyta</taxon>
        <taxon>Embryophyta</taxon>
        <taxon>Tracheophyta</taxon>
        <taxon>Spermatophyta</taxon>
        <taxon>Magnoliopsida</taxon>
        <taxon>Liliopsida</taxon>
        <taxon>Poales</taxon>
        <taxon>Poaceae</taxon>
        <taxon>PACMAD clade</taxon>
        <taxon>Arundinoideae</taxon>
        <taxon>Arundineae</taxon>
        <taxon>Arundo</taxon>
    </lineage>
</organism>
<reference evidence="1" key="2">
    <citation type="journal article" date="2015" name="Data Brief">
        <title>Shoot transcriptome of the giant reed, Arundo donax.</title>
        <authorList>
            <person name="Barrero R.A."/>
            <person name="Guerrero F.D."/>
            <person name="Moolhuijzen P."/>
            <person name="Goolsby J.A."/>
            <person name="Tidwell J."/>
            <person name="Bellgard S.E."/>
            <person name="Bellgard M.I."/>
        </authorList>
    </citation>
    <scope>NUCLEOTIDE SEQUENCE</scope>
    <source>
        <tissue evidence="1">Shoot tissue taken approximately 20 cm above the soil surface</tissue>
    </source>
</reference>
<dbReference type="AlphaFoldDB" id="A0A0A9C5J2"/>
<proteinExistence type="predicted"/>
<protein>
    <submittedName>
        <fullName evidence="1">Uncharacterized protein</fullName>
    </submittedName>
</protein>
<dbReference type="EMBL" id="GBRH01229250">
    <property type="protein sequence ID" value="JAD68645.1"/>
    <property type="molecule type" value="Transcribed_RNA"/>
</dbReference>